<evidence type="ECO:0000313" key="1">
    <source>
        <dbReference type="EnsemblMetazoa" id="ISCW010315-PA"/>
    </source>
</evidence>
<reference evidence="2" key="1">
    <citation type="submission" date="2008-03" db="EMBL/GenBank/DDBJ databases">
        <title>Annotation of Ixodes scapularis.</title>
        <authorList>
            <consortium name="Ixodes scapularis Genome Project Consortium"/>
            <person name="Caler E."/>
            <person name="Hannick L.I."/>
            <person name="Bidwell S."/>
            <person name="Joardar V."/>
            <person name="Thiagarajan M."/>
            <person name="Amedeo P."/>
            <person name="Galinsky K.J."/>
            <person name="Schobel S."/>
            <person name="Inman J."/>
            <person name="Hostetler J."/>
            <person name="Miller J."/>
            <person name="Hammond M."/>
            <person name="Megy K."/>
            <person name="Lawson D."/>
            <person name="Kodira C."/>
            <person name="Sutton G."/>
            <person name="Meyer J."/>
            <person name="Hill C.A."/>
            <person name="Birren B."/>
            <person name="Nene V."/>
            <person name="Collins F."/>
            <person name="Alarcon-Chaidez F."/>
            <person name="Wikel S."/>
            <person name="Strausberg R."/>
        </authorList>
    </citation>
    <scope>NUCLEOTIDE SEQUENCE [LARGE SCALE GENOMIC DNA]</scope>
    <source>
        <strain evidence="2">Wikel</strain>
    </source>
</reference>
<accession>A0A1S4L8E2</accession>
<dbReference type="AlphaFoldDB" id="A0A1S4L8E2"/>
<dbReference type="EMBL" id="ABJB010927274">
    <property type="status" value="NOT_ANNOTATED_CDS"/>
    <property type="molecule type" value="Genomic_DNA"/>
</dbReference>
<dbReference type="VEuPathDB" id="VectorBase:ISCP_008160"/>
<protein>
    <submittedName>
        <fullName evidence="1">Uncharacterized protein</fullName>
    </submittedName>
</protein>
<dbReference type="VEuPathDB" id="VectorBase:ISCW010315"/>
<keyword evidence="2" id="KW-1185">Reference proteome</keyword>
<name>A0A1S4L8E2_IXOSC</name>
<evidence type="ECO:0000313" key="2">
    <source>
        <dbReference type="Proteomes" id="UP000001555"/>
    </source>
</evidence>
<dbReference type="SUPFAM" id="SSF140996">
    <property type="entry name" value="Hermes dimerisation domain"/>
    <property type="match status" value="1"/>
</dbReference>
<dbReference type="OrthoDB" id="6513114at2759"/>
<dbReference type="EnsemblMetazoa" id="ISCW010315-RA">
    <property type="protein sequence ID" value="ISCW010315-PA"/>
    <property type="gene ID" value="ISCW010315"/>
</dbReference>
<organism evidence="1 2">
    <name type="scientific">Ixodes scapularis</name>
    <name type="common">Black-legged tick</name>
    <name type="synonym">Deer tick</name>
    <dbReference type="NCBI Taxonomy" id="6945"/>
    <lineage>
        <taxon>Eukaryota</taxon>
        <taxon>Metazoa</taxon>
        <taxon>Ecdysozoa</taxon>
        <taxon>Arthropoda</taxon>
        <taxon>Chelicerata</taxon>
        <taxon>Arachnida</taxon>
        <taxon>Acari</taxon>
        <taxon>Parasitiformes</taxon>
        <taxon>Ixodida</taxon>
        <taxon>Ixodoidea</taxon>
        <taxon>Ixodidae</taxon>
        <taxon>Ixodinae</taxon>
        <taxon>Ixodes</taxon>
    </lineage>
</organism>
<dbReference type="Proteomes" id="UP000001555">
    <property type="component" value="Unassembled WGS sequence"/>
</dbReference>
<reference evidence="1" key="2">
    <citation type="submission" date="2020-05" db="UniProtKB">
        <authorList>
            <consortium name="EnsemblMetazoa"/>
        </authorList>
    </citation>
    <scope>IDENTIFICATION</scope>
    <source>
        <strain evidence="1">wikel</strain>
    </source>
</reference>
<dbReference type="VEuPathDB" id="VectorBase:ISCI010315"/>
<dbReference type="InParanoid" id="A0A1S4L8E2"/>
<proteinExistence type="predicted"/>
<sequence length="106" mass="11909">KLAPSDSFQKKFNQYLAEMIAVDGLPLSFTKGVGFNKLIDFLKPELNIMSPRTMSRVLEHLANKVAIPALSGDLAQCTFHSQHFIVDLWSSRKRASIIGIKVQFVF</sequence>